<feature type="binding site" evidence="8">
    <location>
        <begin position="199"/>
        <end position="200"/>
    </location>
    <ligand>
        <name>substrate</name>
    </ligand>
</feature>
<evidence type="ECO:0000256" key="8">
    <source>
        <dbReference type="HAMAP-Rule" id="MF_00197"/>
    </source>
</evidence>
<organism evidence="10 11">
    <name type="scientific">Candidatus Manganitrophus noduliformans</name>
    <dbReference type="NCBI Taxonomy" id="2606439"/>
    <lineage>
        <taxon>Bacteria</taxon>
        <taxon>Pseudomonadati</taxon>
        <taxon>Nitrospirota</taxon>
        <taxon>Nitrospiria</taxon>
        <taxon>Candidatus Troglogloeales</taxon>
        <taxon>Candidatus Manganitrophaceae</taxon>
        <taxon>Candidatus Manganitrophus</taxon>
    </lineage>
</organism>
<evidence type="ECO:0000313" key="10">
    <source>
        <dbReference type="EMBL" id="NKE70527.1"/>
    </source>
</evidence>
<dbReference type="EC" id="5.1.1.7" evidence="3 8"/>
<gene>
    <name evidence="8" type="primary">dapF</name>
    <name evidence="10" type="ORF">MNODULE_07215</name>
</gene>
<comment type="pathway">
    <text evidence="1 8">Amino-acid biosynthesis; L-lysine biosynthesis via DAP pathway; DL-2,6-diaminopimelate from LL-2,6-diaminopimelate: step 1/1.</text>
</comment>
<comment type="catalytic activity">
    <reaction evidence="7 8">
        <text>(2S,6S)-2,6-diaminopimelate = meso-2,6-diaminopimelate</text>
        <dbReference type="Rhea" id="RHEA:15393"/>
        <dbReference type="ChEBI" id="CHEBI:57609"/>
        <dbReference type="ChEBI" id="CHEBI:57791"/>
        <dbReference type="EC" id="5.1.1.7"/>
    </reaction>
</comment>
<reference evidence="10 11" key="1">
    <citation type="journal article" date="2020" name="Nature">
        <title>Bacterial chemolithoautotrophy via manganese oxidation.</title>
        <authorList>
            <person name="Yu H."/>
            <person name="Leadbetter J.R."/>
        </authorList>
    </citation>
    <scope>NUCLEOTIDE SEQUENCE [LARGE SCALE GENOMIC DNA]</scope>
    <source>
        <strain evidence="10 11">Mn-1</strain>
    </source>
</reference>
<sequence>MKPIPFWKISGSGNDFIVIDHRTPLIEPQEMKHFVSRVCRRGLSVGADGVILIEPSTKADYKWHYLNADGGEVEMCGNGSRCVARFAYLNKIASAKHTIETLAGIVQAEVIGDRVRVRLPDPTDLRLDLKIEIDGKSYTGHFANTGVPHVVYFVDDVDAVDVIGLGRATRHHSLFAPRGTNANFISVTDRQNLKIRTYERGVEDETLACGTGAIAAGLITTALQKTAPPVSLLTRGGIRLGVDFTQEGRTFKNITLEGDARIVYKGEILEEALL</sequence>
<feature type="binding site" evidence="8">
    <location>
        <position position="181"/>
    </location>
    <ligand>
        <name>substrate</name>
    </ligand>
</feature>
<feature type="active site" description="Proton donor" evidence="8">
    <location>
        <position position="76"/>
    </location>
</feature>
<evidence type="ECO:0000256" key="4">
    <source>
        <dbReference type="ARBA" id="ARBA00022605"/>
    </source>
</evidence>
<feature type="binding site" evidence="8">
    <location>
        <position position="67"/>
    </location>
    <ligand>
        <name>substrate</name>
    </ligand>
</feature>
<evidence type="ECO:0000313" key="11">
    <source>
        <dbReference type="Proteomes" id="UP000534783"/>
    </source>
</evidence>
<evidence type="ECO:0000256" key="5">
    <source>
        <dbReference type="ARBA" id="ARBA00023154"/>
    </source>
</evidence>
<protein>
    <recommendedName>
        <fullName evidence="3 8">Diaminopimelate epimerase</fullName>
        <shortName evidence="8">DAP epimerase</shortName>
        <ecNumber evidence="3 8">5.1.1.7</ecNumber>
    </recommendedName>
    <alternativeName>
        <fullName evidence="8">PLP-independent amino acid racemase</fullName>
    </alternativeName>
</protein>
<dbReference type="InterPro" id="IPR018510">
    <property type="entry name" value="DAP_epimerase_AS"/>
</dbReference>
<dbReference type="PANTHER" id="PTHR31689:SF0">
    <property type="entry name" value="DIAMINOPIMELATE EPIMERASE"/>
    <property type="match status" value="1"/>
</dbReference>
<feature type="site" description="Could be important to modulate the pK values of the two catalytic cysteine residues" evidence="8">
    <location>
        <position position="199"/>
    </location>
</feature>
<dbReference type="GO" id="GO:0009089">
    <property type="term" value="P:lysine biosynthetic process via diaminopimelate"/>
    <property type="evidence" value="ECO:0007669"/>
    <property type="project" value="UniProtKB-UniRule"/>
</dbReference>
<feature type="active site" description="Proton acceptor" evidence="8">
    <location>
        <position position="209"/>
    </location>
</feature>
<comment type="caution">
    <text evidence="10">The sequence shown here is derived from an EMBL/GenBank/DDBJ whole genome shotgun (WGS) entry which is preliminary data.</text>
</comment>
<evidence type="ECO:0000256" key="2">
    <source>
        <dbReference type="ARBA" id="ARBA00010219"/>
    </source>
</evidence>
<dbReference type="PROSITE" id="PS01326">
    <property type="entry name" value="DAP_EPIMERASE"/>
    <property type="match status" value="1"/>
</dbReference>
<proteinExistence type="inferred from homology"/>
<feature type="active site" evidence="9">
    <location>
        <position position="76"/>
    </location>
</feature>
<dbReference type="AlphaFoldDB" id="A0A7X6DNM0"/>
<dbReference type="GO" id="GO:0005829">
    <property type="term" value="C:cytosol"/>
    <property type="evidence" value="ECO:0007669"/>
    <property type="project" value="TreeGrafter"/>
</dbReference>
<dbReference type="Gene3D" id="3.10.310.10">
    <property type="entry name" value="Diaminopimelate Epimerase, Chain A, domain 1"/>
    <property type="match status" value="2"/>
</dbReference>
<keyword evidence="5 8" id="KW-0457">Lysine biosynthesis</keyword>
<comment type="subunit">
    <text evidence="8">Homodimer.</text>
</comment>
<keyword evidence="6 8" id="KW-0413">Isomerase</keyword>
<dbReference type="EMBL" id="VTOW01000001">
    <property type="protein sequence ID" value="NKE70527.1"/>
    <property type="molecule type" value="Genomic_DNA"/>
</dbReference>
<comment type="function">
    <text evidence="8">Catalyzes the stereoinversion of LL-2,6-diaminopimelate (L,L-DAP) to meso-diaminopimelate (meso-DAP), a precursor of L-lysine and an essential component of the bacterial peptidoglycan.</text>
</comment>
<feature type="binding site" evidence="8">
    <location>
        <begin position="77"/>
        <end position="78"/>
    </location>
    <ligand>
        <name>substrate</name>
    </ligand>
</feature>
<accession>A0A7X6DNM0</accession>
<dbReference type="PANTHER" id="PTHR31689">
    <property type="entry name" value="DIAMINOPIMELATE EPIMERASE, CHLOROPLASTIC"/>
    <property type="match status" value="1"/>
</dbReference>
<dbReference type="Proteomes" id="UP000534783">
    <property type="component" value="Unassembled WGS sequence"/>
</dbReference>
<name>A0A7X6DNM0_9BACT</name>
<comment type="subcellular location">
    <subcellularLocation>
        <location evidence="8">Cytoplasm</location>
    </subcellularLocation>
</comment>
<dbReference type="GO" id="GO:0008837">
    <property type="term" value="F:diaminopimelate epimerase activity"/>
    <property type="evidence" value="ECO:0007669"/>
    <property type="project" value="UniProtKB-UniRule"/>
</dbReference>
<dbReference type="NCBIfam" id="TIGR00652">
    <property type="entry name" value="DapF"/>
    <property type="match status" value="1"/>
</dbReference>
<keyword evidence="8" id="KW-0963">Cytoplasm</keyword>
<evidence type="ECO:0000256" key="3">
    <source>
        <dbReference type="ARBA" id="ARBA00013080"/>
    </source>
</evidence>
<evidence type="ECO:0000256" key="1">
    <source>
        <dbReference type="ARBA" id="ARBA00005196"/>
    </source>
</evidence>
<keyword evidence="11" id="KW-1185">Reference proteome</keyword>
<dbReference type="InterPro" id="IPR001653">
    <property type="entry name" value="DAP_epimerase_DapF"/>
</dbReference>
<comment type="similarity">
    <text evidence="2 8">Belongs to the diaminopimelate epimerase family.</text>
</comment>
<comment type="caution">
    <text evidence="8">Lacks conserved residue(s) required for the propagation of feature annotation.</text>
</comment>
<feature type="binding site" evidence="8">
    <location>
        <position position="14"/>
    </location>
    <ligand>
        <name>substrate</name>
    </ligand>
</feature>
<feature type="binding site" evidence="8">
    <location>
        <begin position="210"/>
        <end position="211"/>
    </location>
    <ligand>
        <name>substrate</name>
    </ligand>
</feature>
<evidence type="ECO:0000256" key="7">
    <source>
        <dbReference type="ARBA" id="ARBA00051712"/>
    </source>
</evidence>
<evidence type="ECO:0000256" key="6">
    <source>
        <dbReference type="ARBA" id="ARBA00023235"/>
    </source>
</evidence>
<feature type="site" description="Could be important to modulate the pK values of the two catalytic cysteine residues" evidence="8">
    <location>
        <position position="149"/>
    </location>
</feature>
<dbReference type="SUPFAM" id="SSF54506">
    <property type="entry name" value="Diaminopimelate epimerase-like"/>
    <property type="match status" value="2"/>
</dbReference>
<keyword evidence="4 8" id="KW-0028">Amino-acid biosynthesis</keyword>
<dbReference type="RefSeq" id="WP_168058770.1">
    <property type="nucleotide sequence ID" value="NZ_VTOW01000001.1"/>
</dbReference>
<dbReference type="UniPathway" id="UPA00034">
    <property type="reaction ID" value="UER00025"/>
</dbReference>
<evidence type="ECO:0000256" key="9">
    <source>
        <dbReference type="PROSITE-ProRule" id="PRU10125"/>
    </source>
</evidence>
<dbReference type="Pfam" id="PF01678">
    <property type="entry name" value="DAP_epimerase"/>
    <property type="match status" value="2"/>
</dbReference>
<dbReference type="HAMAP" id="MF_00197">
    <property type="entry name" value="DAP_epimerase"/>
    <property type="match status" value="1"/>
</dbReference>